<dbReference type="Pfam" id="PF13660">
    <property type="entry name" value="DUF4147"/>
    <property type="match status" value="1"/>
</dbReference>
<feature type="domain" description="MOFRL" evidence="5">
    <location>
        <begin position="330"/>
        <end position="435"/>
    </location>
</feature>
<dbReference type="InterPro" id="IPR039760">
    <property type="entry name" value="MOFRL_protein"/>
</dbReference>
<dbReference type="FunFam" id="3.40.50.10180:FF:000001">
    <property type="entry name" value="Glycerate kinase"/>
    <property type="match status" value="1"/>
</dbReference>
<evidence type="ECO:0000313" key="7">
    <source>
        <dbReference type="EMBL" id="HHS29604.1"/>
    </source>
</evidence>
<evidence type="ECO:0000256" key="1">
    <source>
        <dbReference type="ARBA" id="ARBA00022679"/>
    </source>
</evidence>
<gene>
    <name evidence="7" type="ORF">ENV52_07890</name>
</gene>
<comment type="caution">
    <text evidence="7">The sequence shown here is derived from an EMBL/GenBank/DDBJ whole genome shotgun (WGS) entry which is preliminary data.</text>
</comment>
<dbReference type="InterPro" id="IPR007835">
    <property type="entry name" value="MOFRL"/>
</dbReference>
<reference evidence="7" key="1">
    <citation type="journal article" date="2020" name="mSystems">
        <title>Genome- and Community-Level Interaction Insights into Carbon Utilization and Element Cycling Functions of Hydrothermarchaeota in Hydrothermal Sediment.</title>
        <authorList>
            <person name="Zhou Z."/>
            <person name="Liu Y."/>
            <person name="Xu W."/>
            <person name="Pan J."/>
            <person name="Luo Z.H."/>
            <person name="Li M."/>
        </authorList>
    </citation>
    <scope>NUCLEOTIDE SEQUENCE [LARGE SCALE GENOMIC DNA]</scope>
    <source>
        <strain evidence="7">SpSt-767</strain>
    </source>
</reference>
<protein>
    <submittedName>
        <fullName evidence="7">Glycerate kinase</fullName>
    </submittedName>
</protein>
<dbReference type="Gene3D" id="3.40.1480.10">
    <property type="entry name" value="MOFRL domain"/>
    <property type="match status" value="1"/>
</dbReference>
<dbReference type="InterPro" id="IPR038614">
    <property type="entry name" value="GK_N_sf"/>
</dbReference>
<dbReference type="GO" id="GO:0005524">
    <property type="term" value="F:ATP binding"/>
    <property type="evidence" value="ECO:0007669"/>
    <property type="project" value="UniProtKB-KW"/>
</dbReference>
<evidence type="ECO:0000259" key="6">
    <source>
        <dbReference type="Pfam" id="PF13660"/>
    </source>
</evidence>
<feature type="domain" description="MOFRL-associated" evidence="6">
    <location>
        <begin position="5"/>
        <end position="246"/>
    </location>
</feature>
<dbReference type="AlphaFoldDB" id="A0A7V6DPX0"/>
<keyword evidence="3 7" id="KW-0418">Kinase</keyword>
<keyword evidence="4" id="KW-0067">ATP-binding</keyword>
<evidence type="ECO:0000259" key="5">
    <source>
        <dbReference type="Pfam" id="PF05161"/>
    </source>
</evidence>
<dbReference type="PANTHER" id="PTHR12227">
    <property type="entry name" value="GLYCERATE KINASE"/>
    <property type="match status" value="1"/>
</dbReference>
<keyword evidence="2" id="KW-0547">Nucleotide-binding</keyword>
<dbReference type="InterPro" id="IPR037035">
    <property type="entry name" value="GK-like_C_sf"/>
</dbReference>
<dbReference type="Pfam" id="PF05161">
    <property type="entry name" value="MOFRL"/>
    <property type="match status" value="1"/>
</dbReference>
<dbReference type="SUPFAM" id="SSF82544">
    <property type="entry name" value="GckA/TtuD-like"/>
    <property type="match status" value="1"/>
</dbReference>
<name>A0A7V6DPX0_9BACT</name>
<evidence type="ECO:0000256" key="2">
    <source>
        <dbReference type="ARBA" id="ARBA00022741"/>
    </source>
</evidence>
<sequence length="442" mass="46442">MKEHALAIFHAALKAVEPREAVLKSLARSADMLRIVSGKKLLKRFDLRKIDQIFVVGAGKASAPMAEAIEEVLGNRLSAGVVVVKTGHGLKLRKTTVLEASHPIPDEAGLAAAQKIKTILEKAGPHDLIFSVISGGGSALLPLPARGLSLADKQVVTKMLLGCGASIQEINAVRKHLSQVKGGQLARAAAPAAVVNLMLSDVVGDDLDTIASGPFVPDHSTFQEIAAILARYELTQKIPAVVREYVERGLHGQIAENPKPGAPEFEKVLNLIVGSNYQALLAAAGAARQAGYRPLILSSYVTGETREVAKVHAALAKEVRASGHPVRPPACLISGGETTVTLKGQGKGGRNQEFALAAALELDGWQDVLLFSAGTDGTDGDTDAAGAMADGQTCTRARQAGMSASQHLEANDSYPLFARLGDLVMTGPTRTNVMDIHLVMVQ</sequence>
<dbReference type="EMBL" id="DTGR01000132">
    <property type="protein sequence ID" value="HHS29604.1"/>
    <property type="molecule type" value="Genomic_DNA"/>
</dbReference>
<dbReference type="InterPro" id="IPR025286">
    <property type="entry name" value="MOFRL_assoc_dom"/>
</dbReference>
<dbReference type="GO" id="GO:0005737">
    <property type="term" value="C:cytoplasm"/>
    <property type="evidence" value="ECO:0007669"/>
    <property type="project" value="TreeGrafter"/>
</dbReference>
<dbReference type="PANTHER" id="PTHR12227:SF0">
    <property type="entry name" value="GLYCERATE KINASE"/>
    <property type="match status" value="1"/>
</dbReference>
<proteinExistence type="predicted"/>
<evidence type="ECO:0000256" key="3">
    <source>
        <dbReference type="ARBA" id="ARBA00022777"/>
    </source>
</evidence>
<dbReference type="FunFam" id="3.40.1480.10:FF:000002">
    <property type="entry name" value="Glycerate kinase"/>
    <property type="match status" value="1"/>
</dbReference>
<keyword evidence="1" id="KW-0808">Transferase</keyword>
<accession>A0A7V6DPX0</accession>
<dbReference type="Gene3D" id="3.40.50.10180">
    <property type="entry name" value="Glycerate kinase, MOFRL-like N-terminal domain"/>
    <property type="match status" value="1"/>
</dbReference>
<organism evidence="7">
    <name type="scientific">Desulfobacca acetoxidans</name>
    <dbReference type="NCBI Taxonomy" id="60893"/>
    <lineage>
        <taxon>Bacteria</taxon>
        <taxon>Pseudomonadati</taxon>
        <taxon>Thermodesulfobacteriota</taxon>
        <taxon>Desulfobaccia</taxon>
        <taxon>Desulfobaccales</taxon>
        <taxon>Desulfobaccaceae</taxon>
        <taxon>Desulfobacca</taxon>
    </lineage>
</organism>
<evidence type="ECO:0000256" key="4">
    <source>
        <dbReference type="ARBA" id="ARBA00022840"/>
    </source>
</evidence>
<dbReference type="GO" id="GO:0008887">
    <property type="term" value="F:glycerate kinase activity"/>
    <property type="evidence" value="ECO:0007669"/>
    <property type="project" value="InterPro"/>
</dbReference>